<feature type="compositionally biased region" description="Low complexity" evidence="1">
    <location>
        <begin position="114"/>
        <end position="125"/>
    </location>
</feature>
<feature type="compositionally biased region" description="Pro residues" evidence="1">
    <location>
        <begin position="193"/>
        <end position="203"/>
    </location>
</feature>
<keyword evidence="2" id="KW-0812">Transmembrane</keyword>
<evidence type="ECO:0000256" key="2">
    <source>
        <dbReference type="SAM" id="Phobius"/>
    </source>
</evidence>
<feature type="compositionally biased region" description="Basic and acidic residues" evidence="1">
    <location>
        <begin position="82"/>
        <end position="97"/>
    </location>
</feature>
<feature type="compositionally biased region" description="Basic and acidic residues" evidence="1">
    <location>
        <begin position="145"/>
        <end position="158"/>
    </location>
</feature>
<dbReference type="AlphaFoldDB" id="A0A8J3P2I5"/>
<proteinExistence type="predicted"/>
<sequence length="549" mass="57238">MSSITLCDMAHGYGAGSGDWPPSSRRDPRDRDTPGPRLPGDTGAGRHGSLRDSAHNSESPSRTGAAGATGRRRAPEPPQNPDRFDGFAERKPPREHPGAVPGRPGGAAPGRTGGRAVPPQQPARGDGPGPAPGPRSPAGPQGYEPPRRGEPRIGEPPRRNVPGEPPGARNGALARPRGVEDPPPTMRRGFAPGAPPAAPPGTPPRRNVTEPRQRSAPPATPVSPGIAPDRPGMPPRTAPNPAMPVRVAPPPPTRPTIAPPPPPPPPPARRTGPRPAVAGEPVVAAGWQRLAANQNMSSRWKKALSVLGVLAVLTVCGVGSFLMVLDEKQGTGAQANSSPPPTATAVDITTREVDPKPLTANEVFPGKQIVIDPAKPTEVYAVIKPQVLTDCRAAASGQISKLITDLGCSQVVRGTMRSPNGAYLVTGGIVNLDTVANAEKAYEAIKPIVDEGKGRFLGYAPDRQANKSITKPLALASTHAGWNIRGHYLVYCVIARSDGEEIPIGDPFAKQILFDVIEFYLRGKVLEDRASDPITPTGDPAPSTAPSAS</sequence>
<evidence type="ECO:0000256" key="1">
    <source>
        <dbReference type="SAM" id="MobiDB-lite"/>
    </source>
</evidence>
<keyword evidence="4" id="KW-1185">Reference proteome</keyword>
<feature type="compositionally biased region" description="Gly residues" evidence="1">
    <location>
        <begin position="103"/>
        <end position="113"/>
    </location>
</feature>
<feature type="region of interest" description="Disordered" evidence="1">
    <location>
        <begin position="1"/>
        <end position="276"/>
    </location>
</feature>
<dbReference type="Proteomes" id="UP000659904">
    <property type="component" value="Unassembled WGS sequence"/>
</dbReference>
<comment type="caution">
    <text evidence="3">The sequence shown here is derived from an EMBL/GenBank/DDBJ whole genome shotgun (WGS) entry which is preliminary data.</text>
</comment>
<protein>
    <submittedName>
        <fullName evidence="3">Uncharacterized protein</fullName>
    </submittedName>
</protein>
<evidence type="ECO:0000313" key="3">
    <source>
        <dbReference type="EMBL" id="GIG01323.1"/>
    </source>
</evidence>
<reference evidence="3 4" key="1">
    <citation type="submission" date="2021-01" db="EMBL/GenBank/DDBJ databases">
        <title>Whole genome shotgun sequence of Catellatospora citrea NBRC 14495.</title>
        <authorList>
            <person name="Komaki H."/>
            <person name="Tamura T."/>
        </authorList>
    </citation>
    <scope>NUCLEOTIDE SEQUENCE [LARGE SCALE GENOMIC DNA]</scope>
    <source>
        <strain evidence="3 4">NBRC 14495</strain>
    </source>
</reference>
<feature type="compositionally biased region" description="Pro residues" evidence="1">
    <location>
        <begin position="231"/>
        <end position="268"/>
    </location>
</feature>
<dbReference type="EMBL" id="BONH01000038">
    <property type="protein sequence ID" value="GIG01323.1"/>
    <property type="molecule type" value="Genomic_DNA"/>
</dbReference>
<organism evidence="3 4">
    <name type="scientific">Catellatospora citrea</name>
    <dbReference type="NCBI Taxonomy" id="53366"/>
    <lineage>
        <taxon>Bacteria</taxon>
        <taxon>Bacillati</taxon>
        <taxon>Actinomycetota</taxon>
        <taxon>Actinomycetes</taxon>
        <taxon>Micromonosporales</taxon>
        <taxon>Micromonosporaceae</taxon>
        <taxon>Catellatospora</taxon>
    </lineage>
</organism>
<accession>A0A8J3P2I5</accession>
<keyword evidence="2" id="KW-0472">Membrane</keyword>
<keyword evidence="2" id="KW-1133">Transmembrane helix</keyword>
<evidence type="ECO:0000313" key="4">
    <source>
        <dbReference type="Proteomes" id="UP000659904"/>
    </source>
</evidence>
<feature type="transmembrane region" description="Helical" evidence="2">
    <location>
        <begin position="303"/>
        <end position="325"/>
    </location>
</feature>
<feature type="compositionally biased region" description="Basic and acidic residues" evidence="1">
    <location>
        <begin position="24"/>
        <end position="34"/>
    </location>
</feature>
<name>A0A8J3P2I5_9ACTN</name>
<gene>
    <name evidence="3" type="ORF">Cci01nite_64160</name>
</gene>